<dbReference type="EMBL" id="SFBR01000097">
    <property type="protein sequence ID" value="TRT86043.1"/>
    <property type="molecule type" value="Genomic_DNA"/>
</dbReference>
<dbReference type="PANTHER" id="PTHR34504">
    <property type="entry name" value="ANTITOXIN HICB"/>
    <property type="match status" value="1"/>
</dbReference>
<dbReference type="Gene3D" id="3.30.160.250">
    <property type="match status" value="1"/>
</dbReference>
<name>A0A552AKU2_MICAE</name>
<dbReference type="InterPro" id="IPR051404">
    <property type="entry name" value="TA_system_antitoxin"/>
</dbReference>
<gene>
    <name evidence="2" type="ORF">EWV63_11795</name>
</gene>
<dbReference type="PANTHER" id="PTHR34504:SF2">
    <property type="entry name" value="UPF0150 PROTEIN SSL0259"/>
    <property type="match status" value="1"/>
</dbReference>
<comment type="caution">
    <text evidence="2">The sequence shown here is derived from an EMBL/GenBank/DDBJ whole genome shotgun (WGS) entry which is preliminary data.</text>
</comment>
<dbReference type="InterPro" id="IPR035069">
    <property type="entry name" value="TTHA1013/TTHA0281-like"/>
</dbReference>
<protein>
    <submittedName>
        <fullName evidence="2">Type II toxin-antitoxin system HicB family antitoxin</fullName>
    </submittedName>
</protein>
<reference evidence="2 3" key="1">
    <citation type="submission" date="2019-01" db="EMBL/GenBank/DDBJ databases">
        <title>Coherence of Microcystis species and biogeography revealed through population genomics.</title>
        <authorList>
            <person name="Perez-Carrascal O.M."/>
            <person name="Terrat Y."/>
            <person name="Giani A."/>
            <person name="Fortin N."/>
            <person name="Tromas N."/>
            <person name="Shapiro B.J."/>
        </authorList>
    </citation>
    <scope>NUCLEOTIDE SEQUENCE [LARGE SCALE GENOMIC DNA]</scope>
    <source>
        <strain evidence="2">Ma_OC_H_19870700_S124</strain>
    </source>
</reference>
<sequence length="69" mass="7472">MRYAVVIEKGENSYGAYVPDLPGCVAVAETLEDVKQLIAEAIIFHLEGLKEDGLTVPESVSICEYVDVA</sequence>
<dbReference type="Pfam" id="PF15919">
    <property type="entry name" value="HicB_lk_antitox"/>
    <property type="match status" value="1"/>
</dbReference>
<dbReference type="AlphaFoldDB" id="A0A552AKU2"/>
<dbReference type="Proteomes" id="UP000316280">
    <property type="component" value="Unassembled WGS sequence"/>
</dbReference>
<dbReference type="InterPro" id="IPR031807">
    <property type="entry name" value="HicB-like"/>
</dbReference>
<evidence type="ECO:0000259" key="1">
    <source>
        <dbReference type="Pfam" id="PF15919"/>
    </source>
</evidence>
<dbReference type="SUPFAM" id="SSF143100">
    <property type="entry name" value="TTHA1013/TTHA0281-like"/>
    <property type="match status" value="1"/>
</dbReference>
<evidence type="ECO:0000313" key="3">
    <source>
        <dbReference type="Proteomes" id="UP000316280"/>
    </source>
</evidence>
<organism evidence="2 3">
    <name type="scientific">Microcystis aeruginosa Ma_OC_H_19870700_S124</name>
    <dbReference type="NCBI Taxonomy" id="2486262"/>
    <lineage>
        <taxon>Bacteria</taxon>
        <taxon>Bacillati</taxon>
        <taxon>Cyanobacteriota</taxon>
        <taxon>Cyanophyceae</taxon>
        <taxon>Oscillatoriophycideae</taxon>
        <taxon>Chroococcales</taxon>
        <taxon>Microcystaceae</taxon>
        <taxon>Microcystis</taxon>
    </lineage>
</organism>
<evidence type="ECO:0000313" key="2">
    <source>
        <dbReference type="EMBL" id="TRT86043.1"/>
    </source>
</evidence>
<feature type="domain" description="HicB-like antitoxin of toxin-antitoxin system" evidence="1">
    <location>
        <begin position="3"/>
        <end position="66"/>
    </location>
</feature>
<accession>A0A552AKU2</accession>
<proteinExistence type="predicted"/>